<accession>A0AAD5VSK8</accession>
<dbReference type="InterPro" id="IPR027417">
    <property type="entry name" value="P-loop_NTPase"/>
</dbReference>
<gene>
    <name evidence="3" type="ORF">NP233_g5576</name>
</gene>
<sequence length="415" mass="47021">MRGPFGVGKTAVSQSFAKELESRGMLAATLFLSRSNAHRDDPQRVFTSINYQIATQCESSRDIVVTRIQEDPALAKKTLAKQPEELLASPPSQTDAQKCGLLGQVVIVDGLDECRGNFEPRTITNTIATSVRNQTTPFRWFITSRPEGPIKQTMRSPTVTPFVFQLELPVSRSADHEVLLYLTDEFQKIREARGLDSSWPGEDILTLLVKRAAGLYVYATTVVRFINDNSFGPEDQLGIFLNFALNASPRIGPSNPVTDMVSFYTLVIERVPSNIRTIVQKILHIHNHNSQLFDPLSISSILQISFDQFRRSCAPIHSVNMGLRGSRPDSMFMYFHHGSFLDYMKNPERSRELCTCGSLLIEYRKELLGWPHEFYSYNTSRPQATPLCQILTWLCIVQIHLTRDLPFNLRCFRGL</sequence>
<proteinExistence type="predicted"/>
<evidence type="ECO:0000259" key="2">
    <source>
        <dbReference type="Pfam" id="PF24883"/>
    </source>
</evidence>
<dbReference type="InterPro" id="IPR056884">
    <property type="entry name" value="NPHP3-like_N"/>
</dbReference>
<dbReference type="AlphaFoldDB" id="A0AAD5VSK8"/>
<dbReference type="PANTHER" id="PTHR10039">
    <property type="entry name" value="AMELOGENIN"/>
    <property type="match status" value="1"/>
</dbReference>
<dbReference type="Proteomes" id="UP001213000">
    <property type="component" value="Unassembled WGS sequence"/>
</dbReference>
<feature type="domain" description="Nephrocystin 3-like N-terminal" evidence="2">
    <location>
        <begin position="2"/>
        <end position="145"/>
    </location>
</feature>
<dbReference type="SUPFAM" id="SSF52540">
    <property type="entry name" value="P-loop containing nucleoside triphosphate hydrolases"/>
    <property type="match status" value="1"/>
</dbReference>
<protein>
    <recommendedName>
        <fullName evidence="2">Nephrocystin 3-like N-terminal domain-containing protein</fullName>
    </recommendedName>
</protein>
<organism evidence="3 4">
    <name type="scientific">Leucocoprinus birnbaumii</name>
    <dbReference type="NCBI Taxonomy" id="56174"/>
    <lineage>
        <taxon>Eukaryota</taxon>
        <taxon>Fungi</taxon>
        <taxon>Dikarya</taxon>
        <taxon>Basidiomycota</taxon>
        <taxon>Agaricomycotina</taxon>
        <taxon>Agaricomycetes</taxon>
        <taxon>Agaricomycetidae</taxon>
        <taxon>Agaricales</taxon>
        <taxon>Agaricineae</taxon>
        <taxon>Agaricaceae</taxon>
        <taxon>Leucocoprinus</taxon>
    </lineage>
</organism>
<keyword evidence="1" id="KW-0677">Repeat</keyword>
<evidence type="ECO:0000313" key="4">
    <source>
        <dbReference type="Proteomes" id="UP001213000"/>
    </source>
</evidence>
<dbReference type="EMBL" id="JANIEX010000333">
    <property type="protein sequence ID" value="KAJ3568637.1"/>
    <property type="molecule type" value="Genomic_DNA"/>
</dbReference>
<dbReference type="PRINTS" id="PR00830">
    <property type="entry name" value="ENDOLAPTASE"/>
</dbReference>
<name>A0AAD5VSK8_9AGAR</name>
<dbReference type="Pfam" id="PF24883">
    <property type="entry name" value="NPHP3_N"/>
    <property type="match status" value="1"/>
</dbReference>
<comment type="caution">
    <text evidence="3">The sequence shown here is derived from an EMBL/GenBank/DDBJ whole genome shotgun (WGS) entry which is preliminary data.</text>
</comment>
<evidence type="ECO:0000256" key="1">
    <source>
        <dbReference type="ARBA" id="ARBA00022737"/>
    </source>
</evidence>
<keyword evidence="4" id="KW-1185">Reference proteome</keyword>
<reference evidence="3" key="1">
    <citation type="submission" date="2022-07" db="EMBL/GenBank/DDBJ databases">
        <title>Genome Sequence of Leucocoprinus birnbaumii.</title>
        <authorList>
            <person name="Buettner E."/>
        </authorList>
    </citation>
    <scope>NUCLEOTIDE SEQUENCE</scope>
    <source>
        <strain evidence="3">VT141</strain>
    </source>
</reference>
<evidence type="ECO:0000313" key="3">
    <source>
        <dbReference type="EMBL" id="KAJ3568637.1"/>
    </source>
</evidence>